<dbReference type="EMBL" id="CAJPDT010000081">
    <property type="protein sequence ID" value="CAF9935163.1"/>
    <property type="molecule type" value="Genomic_DNA"/>
</dbReference>
<gene>
    <name evidence="2" type="ORF">IMSHALPRED_010130</name>
</gene>
<dbReference type="Proteomes" id="UP000664534">
    <property type="component" value="Unassembled WGS sequence"/>
</dbReference>
<dbReference type="OrthoDB" id="265717at2759"/>
<comment type="caution">
    <text evidence="2">The sequence shown here is derived from an EMBL/GenBank/DDBJ whole genome shotgun (WGS) entry which is preliminary data.</text>
</comment>
<dbReference type="PANTHER" id="PTHR47332">
    <property type="entry name" value="SET DOMAIN-CONTAINING PROTEIN 5"/>
    <property type="match status" value="1"/>
</dbReference>
<dbReference type="CDD" id="cd20071">
    <property type="entry name" value="SET_SMYD"/>
    <property type="match status" value="1"/>
</dbReference>
<organism evidence="2 3">
    <name type="scientific">Imshaugia aleurites</name>
    <dbReference type="NCBI Taxonomy" id="172621"/>
    <lineage>
        <taxon>Eukaryota</taxon>
        <taxon>Fungi</taxon>
        <taxon>Dikarya</taxon>
        <taxon>Ascomycota</taxon>
        <taxon>Pezizomycotina</taxon>
        <taxon>Lecanoromycetes</taxon>
        <taxon>OSLEUM clade</taxon>
        <taxon>Lecanoromycetidae</taxon>
        <taxon>Lecanorales</taxon>
        <taxon>Lecanorineae</taxon>
        <taxon>Parmeliaceae</taxon>
        <taxon>Imshaugia</taxon>
    </lineage>
</organism>
<evidence type="ECO:0000313" key="3">
    <source>
        <dbReference type="Proteomes" id="UP000664534"/>
    </source>
</evidence>
<dbReference type="Pfam" id="PF00856">
    <property type="entry name" value="SET"/>
    <property type="match status" value="1"/>
</dbReference>
<dbReference type="SUPFAM" id="SSF82199">
    <property type="entry name" value="SET domain"/>
    <property type="match status" value="1"/>
</dbReference>
<name>A0A8H3G1Y4_9LECA</name>
<dbReference type="InterPro" id="IPR001214">
    <property type="entry name" value="SET_dom"/>
</dbReference>
<reference evidence="2" key="1">
    <citation type="submission" date="2021-03" db="EMBL/GenBank/DDBJ databases">
        <authorList>
            <person name="Tagirdzhanova G."/>
        </authorList>
    </citation>
    <scope>NUCLEOTIDE SEQUENCE</scope>
</reference>
<keyword evidence="3" id="KW-1185">Reference proteome</keyword>
<evidence type="ECO:0000313" key="2">
    <source>
        <dbReference type="EMBL" id="CAF9935163.1"/>
    </source>
</evidence>
<dbReference type="InterPro" id="IPR053185">
    <property type="entry name" value="SET_domain_protein"/>
</dbReference>
<sequence length="319" mass="37015">MAVENRSIAAQYEEELHSAFKRLGIPPIRPNDNVFRISTVRGRGKCWRACRDIQPGTPLIHEEVLFRIVRDETANNRHQSSFPAFRELSCPDPATPQRRFDANNFQMTGRNQRPCHGIFTQASRINHSCIPNAYFAWNPDLGLSGRLTVYAIARIPPNAEILIDYRSLDAFETRDERQQGRRHYGFDCTCPACRTDTEPGRESEKRRERMRVLESQIAQTKDQDPSEQTIDTLFDLFELSKLLQDEGLVYPHLADSFLGQALWWWRERERVAGRNGMAMYEEECREKEMQASRKKLELDIMANGHDSPEVTKTLSFMFT</sequence>
<dbReference type="SMART" id="SM00317">
    <property type="entry name" value="SET"/>
    <property type="match status" value="1"/>
</dbReference>
<dbReference type="AlphaFoldDB" id="A0A8H3G1Y4"/>
<proteinExistence type="predicted"/>
<protein>
    <recommendedName>
        <fullName evidence="1">SET domain-containing protein</fullName>
    </recommendedName>
</protein>
<dbReference type="InterPro" id="IPR046341">
    <property type="entry name" value="SET_dom_sf"/>
</dbReference>
<evidence type="ECO:0000259" key="1">
    <source>
        <dbReference type="PROSITE" id="PS50280"/>
    </source>
</evidence>
<accession>A0A8H3G1Y4</accession>
<dbReference type="PANTHER" id="PTHR47332:SF2">
    <property type="entry name" value="SET-6"/>
    <property type="match status" value="1"/>
</dbReference>
<dbReference type="Gene3D" id="2.170.270.10">
    <property type="entry name" value="SET domain"/>
    <property type="match status" value="1"/>
</dbReference>
<dbReference type="PROSITE" id="PS50280">
    <property type="entry name" value="SET"/>
    <property type="match status" value="1"/>
</dbReference>
<feature type="domain" description="SET" evidence="1">
    <location>
        <begin position="30"/>
        <end position="166"/>
    </location>
</feature>